<dbReference type="InterPro" id="IPR002921">
    <property type="entry name" value="Fungal_lipase-type"/>
</dbReference>
<reference evidence="3 5" key="2">
    <citation type="submission" date="2018-03" db="EMBL/GenBank/DDBJ databases">
        <authorList>
            <person name="Fogelqvist J."/>
        </authorList>
    </citation>
    <scope>NUCLEOTIDE SEQUENCE [LARGE SCALE GENOMIC DNA]</scope>
</reference>
<geneLocation type="mitochondrion" evidence="3"/>
<accession>A0A0G4IIG3</accession>
<protein>
    <recommendedName>
        <fullName evidence="1">Fungal lipase-type domain-containing protein</fullName>
    </recommendedName>
</protein>
<gene>
    <name evidence="2" type="ORF">PBRA_003685</name>
    <name evidence="3" type="ORF">PLBR_LOCUS1419</name>
</gene>
<dbReference type="InterPro" id="IPR029058">
    <property type="entry name" value="AB_hydrolase_fold"/>
</dbReference>
<dbReference type="SUPFAM" id="SSF53474">
    <property type="entry name" value="alpha/beta-Hydrolases"/>
    <property type="match status" value="1"/>
</dbReference>
<keyword evidence="3" id="KW-0496">Mitochondrion</keyword>
<reference evidence="2 4" key="1">
    <citation type="submission" date="2015-02" db="EMBL/GenBank/DDBJ databases">
        <authorList>
            <person name="Chooi Y.-H."/>
        </authorList>
    </citation>
    <scope>NUCLEOTIDE SEQUENCE [LARGE SCALE GENOMIC DNA]</scope>
    <source>
        <strain evidence="2">E3</strain>
    </source>
</reference>
<dbReference type="EMBL" id="OVEO01000002">
    <property type="protein sequence ID" value="SPQ94204.1"/>
    <property type="molecule type" value="Genomic_DNA"/>
</dbReference>
<dbReference type="Proteomes" id="UP000290189">
    <property type="component" value="Unassembled WGS sequence"/>
</dbReference>
<keyword evidence="4" id="KW-1185">Reference proteome</keyword>
<evidence type="ECO:0000313" key="5">
    <source>
        <dbReference type="Proteomes" id="UP000290189"/>
    </source>
</evidence>
<dbReference type="AlphaFoldDB" id="A0A0G4IIG3"/>
<name>A0A0G4IIG3_PLABS</name>
<evidence type="ECO:0000313" key="4">
    <source>
        <dbReference type="Proteomes" id="UP000039324"/>
    </source>
</evidence>
<dbReference type="Pfam" id="PF01764">
    <property type="entry name" value="Lipase_3"/>
    <property type="match status" value="1"/>
</dbReference>
<dbReference type="Proteomes" id="UP000039324">
    <property type="component" value="Unassembled WGS sequence"/>
</dbReference>
<dbReference type="PANTHER" id="PTHR45908">
    <property type="entry name" value="PROTEIN CBG11750-RELATED"/>
    <property type="match status" value="1"/>
</dbReference>
<dbReference type="EMBL" id="CDSF01000002">
    <property type="protein sequence ID" value="CEO94872.1"/>
    <property type="molecule type" value="Genomic_DNA"/>
</dbReference>
<evidence type="ECO:0000313" key="2">
    <source>
        <dbReference type="EMBL" id="CEO94872.1"/>
    </source>
</evidence>
<organism evidence="2 4">
    <name type="scientific">Plasmodiophora brassicae</name>
    <name type="common">Clubroot disease agent</name>
    <dbReference type="NCBI Taxonomy" id="37360"/>
    <lineage>
        <taxon>Eukaryota</taxon>
        <taxon>Sar</taxon>
        <taxon>Rhizaria</taxon>
        <taxon>Endomyxa</taxon>
        <taxon>Phytomyxea</taxon>
        <taxon>Plasmodiophorida</taxon>
        <taxon>Plasmodiophoridae</taxon>
        <taxon>Plasmodiophora</taxon>
    </lineage>
</organism>
<dbReference type="PANTHER" id="PTHR45908:SF5">
    <property type="entry name" value="FUNGAL LIPASE-LIKE DOMAIN-CONTAINING PROTEIN"/>
    <property type="match status" value="1"/>
</dbReference>
<evidence type="ECO:0000313" key="3">
    <source>
        <dbReference type="EMBL" id="SPQ94204.1"/>
    </source>
</evidence>
<dbReference type="STRING" id="37360.A0A0G4IIG3"/>
<proteinExistence type="predicted"/>
<evidence type="ECO:0000259" key="1">
    <source>
        <dbReference type="Pfam" id="PF01764"/>
    </source>
</evidence>
<feature type="domain" description="Fungal lipase-type" evidence="1">
    <location>
        <begin position="77"/>
        <end position="198"/>
    </location>
</feature>
<dbReference type="GO" id="GO:0006629">
    <property type="term" value="P:lipid metabolic process"/>
    <property type="evidence" value="ECO:0007669"/>
    <property type="project" value="InterPro"/>
</dbReference>
<sequence length="257" mass="27894">MKGTIRSPSKALLADLIELCGYSPRSGADLDMRVSPMNWYPVSVLQVGSGDGGTEVAIFEYAADLVVVFRRGDDDAGDLSAVTFEREKFTDLVGMNVSVNKVALGMWRDLNVHEFVAGWANENPAGRVFITGYAMGGTMALLQAMYTQNHMDLGDRLVSITFGAVRAGSRTFVRNFNGAVRNAYRFVNAMDPVSELGGCSLARLHHPGAVRHLLDDGIHLTYISKWRALLAATFDGSDHALDAYADAVASWNGKIID</sequence>
<dbReference type="Gene3D" id="3.40.50.1820">
    <property type="entry name" value="alpha/beta hydrolase"/>
    <property type="match status" value="1"/>
</dbReference>